<dbReference type="EMBL" id="UINC01047152">
    <property type="protein sequence ID" value="SVB56060.1"/>
    <property type="molecule type" value="Genomic_DNA"/>
</dbReference>
<protein>
    <submittedName>
        <fullName evidence="1">Uncharacterized protein</fullName>
    </submittedName>
</protein>
<evidence type="ECO:0000313" key="1">
    <source>
        <dbReference type="EMBL" id="SVB56060.1"/>
    </source>
</evidence>
<reference evidence="1" key="1">
    <citation type="submission" date="2018-05" db="EMBL/GenBank/DDBJ databases">
        <authorList>
            <person name="Lanie J.A."/>
            <person name="Ng W.-L."/>
            <person name="Kazmierczak K.M."/>
            <person name="Andrzejewski T.M."/>
            <person name="Davidsen T.M."/>
            <person name="Wayne K.J."/>
            <person name="Tettelin H."/>
            <person name="Glass J.I."/>
            <person name="Rusch D."/>
            <person name="Podicherti R."/>
            <person name="Tsui H.-C.T."/>
            <person name="Winkler M.E."/>
        </authorList>
    </citation>
    <scope>NUCLEOTIDE SEQUENCE</scope>
</reference>
<gene>
    <name evidence="1" type="ORF">METZ01_LOCUS208914</name>
</gene>
<accession>A0A382EZC4</accession>
<dbReference type="AlphaFoldDB" id="A0A382EZC4"/>
<proteinExistence type="predicted"/>
<name>A0A382EZC4_9ZZZZ</name>
<organism evidence="1">
    <name type="scientific">marine metagenome</name>
    <dbReference type="NCBI Taxonomy" id="408172"/>
    <lineage>
        <taxon>unclassified sequences</taxon>
        <taxon>metagenomes</taxon>
        <taxon>ecological metagenomes</taxon>
    </lineage>
</organism>
<sequence length="71" mass="8146">MKLKDTLEVGQDCGLGTVREAIDNIEIHGLSLFSYEEMAKELGELYEEWTELNISDTSEIDEVLKILRDKK</sequence>